<dbReference type="EMBL" id="LFYR01002171">
    <property type="protein sequence ID" value="KMZ56496.1"/>
    <property type="molecule type" value="Genomic_DNA"/>
</dbReference>
<evidence type="ECO:0000313" key="2">
    <source>
        <dbReference type="Proteomes" id="UP000036987"/>
    </source>
</evidence>
<accession>A0A0K9NIA2</accession>
<comment type="caution">
    <text evidence="1">The sequence shown here is derived from an EMBL/GenBank/DDBJ whole genome shotgun (WGS) entry which is preliminary data.</text>
</comment>
<dbReference type="AlphaFoldDB" id="A0A0K9NIA2"/>
<protein>
    <submittedName>
        <fullName evidence="1">Uncharacterized protein</fullName>
    </submittedName>
</protein>
<gene>
    <name evidence="1" type="ORF">ZOSMA_94G00200</name>
</gene>
<dbReference type="InterPro" id="IPR004158">
    <property type="entry name" value="DUF247_pln"/>
</dbReference>
<dbReference type="Proteomes" id="UP000036987">
    <property type="component" value="Unassembled WGS sequence"/>
</dbReference>
<dbReference type="OrthoDB" id="1936937at2759"/>
<proteinExistence type="predicted"/>
<keyword evidence="2" id="KW-1185">Reference proteome</keyword>
<sequence>MRLKMLSMEYLQKYNIEKVQHLLHLYYIGKVKGSMHHRIQEATMKIQRFALYNQVKGTNDESETLTMIPTTSQLKEHGIQFRKKEINSSSNSLDISFKNGIMKIPHVNIEDNTSSIYRNLLVVIGAIL</sequence>
<dbReference type="Pfam" id="PF03140">
    <property type="entry name" value="DUF247"/>
    <property type="match status" value="1"/>
</dbReference>
<dbReference type="PANTHER" id="PTHR31170">
    <property type="entry name" value="BNAC04G53230D PROTEIN"/>
    <property type="match status" value="1"/>
</dbReference>
<name>A0A0K9NIA2_ZOSMR</name>
<evidence type="ECO:0000313" key="1">
    <source>
        <dbReference type="EMBL" id="KMZ56496.1"/>
    </source>
</evidence>
<reference evidence="2" key="1">
    <citation type="journal article" date="2016" name="Nature">
        <title>The genome of the seagrass Zostera marina reveals angiosperm adaptation to the sea.</title>
        <authorList>
            <person name="Olsen J.L."/>
            <person name="Rouze P."/>
            <person name="Verhelst B."/>
            <person name="Lin Y.-C."/>
            <person name="Bayer T."/>
            <person name="Collen J."/>
            <person name="Dattolo E."/>
            <person name="De Paoli E."/>
            <person name="Dittami S."/>
            <person name="Maumus F."/>
            <person name="Michel G."/>
            <person name="Kersting A."/>
            <person name="Lauritano C."/>
            <person name="Lohaus R."/>
            <person name="Toepel M."/>
            <person name="Tonon T."/>
            <person name="Vanneste K."/>
            <person name="Amirebrahimi M."/>
            <person name="Brakel J."/>
            <person name="Bostroem C."/>
            <person name="Chovatia M."/>
            <person name="Grimwood J."/>
            <person name="Jenkins J.W."/>
            <person name="Jueterbock A."/>
            <person name="Mraz A."/>
            <person name="Stam W.T."/>
            <person name="Tice H."/>
            <person name="Bornberg-Bauer E."/>
            <person name="Green P.J."/>
            <person name="Pearson G.A."/>
            <person name="Procaccini G."/>
            <person name="Duarte C.M."/>
            <person name="Schmutz J."/>
            <person name="Reusch T.B.H."/>
            <person name="Van de Peer Y."/>
        </authorList>
    </citation>
    <scope>NUCLEOTIDE SEQUENCE [LARGE SCALE GENOMIC DNA]</scope>
    <source>
        <strain evidence="2">cv. Finnish</strain>
    </source>
</reference>
<organism evidence="1 2">
    <name type="scientific">Zostera marina</name>
    <name type="common">Eelgrass</name>
    <dbReference type="NCBI Taxonomy" id="29655"/>
    <lineage>
        <taxon>Eukaryota</taxon>
        <taxon>Viridiplantae</taxon>
        <taxon>Streptophyta</taxon>
        <taxon>Embryophyta</taxon>
        <taxon>Tracheophyta</taxon>
        <taxon>Spermatophyta</taxon>
        <taxon>Magnoliopsida</taxon>
        <taxon>Liliopsida</taxon>
        <taxon>Zosteraceae</taxon>
        <taxon>Zostera</taxon>
    </lineage>
</organism>